<feature type="compositionally biased region" description="Polar residues" evidence="1">
    <location>
        <begin position="102"/>
        <end position="121"/>
    </location>
</feature>
<evidence type="ECO:0000256" key="1">
    <source>
        <dbReference type="SAM" id="MobiDB-lite"/>
    </source>
</evidence>
<sequence length="263" mass="29399">MKSLNMGMKKCALLLLLNIFGVIGGDDGCVCDVPGDCSTARPFRAIQKGEDCCECLLPGEPGTCRDSCFRLGSCELIHCVPENYDNVCAFTREECMKRSSAGTKNYDQGVPNSPQQYSNNPYGGGQGGRANDFSYNRPVNDYSNNRPPNDYSNNRPNSFPPNDYSNKQYQQKYANPQQESNVQQDALNAIPGQDIEVPPDASGSPSNFYLLVAFFAVVICYCSLRRYKRLRHNMFRTLYSYESIPEYSKLNSKIPPYSDAVKL</sequence>
<reference evidence="4" key="1">
    <citation type="submission" date="2021-01" db="EMBL/GenBank/DDBJ databases">
        <authorList>
            <person name="Corre E."/>
            <person name="Pelletier E."/>
            <person name="Niang G."/>
            <person name="Scheremetjew M."/>
            <person name="Finn R."/>
            <person name="Kale V."/>
            <person name="Holt S."/>
            <person name="Cochrane G."/>
            <person name="Meng A."/>
            <person name="Brown T."/>
            <person name="Cohen L."/>
        </authorList>
    </citation>
    <scope>NUCLEOTIDE SEQUENCE</scope>
    <source>
        <strain evidence="4">CCMP1661</strain>
    </source>
</reference>
<feature type="region of interest" description="Disordered" evidence="1">
    <location>
        <begin position="102"/>
        <end position="167"/>
    </location>
</feature>
<dbReference type="EMBL" id="HBHR01001124">
    <property type="protein sequence ID" value="CAD9857856.1"/>
    <property type="molecule type" value="Transcribed_RNA"/>
</dbReference>
<dbReference type="AlphaFoldDB" id="A0A7S2USE1"/>
<feature type="compositionally biased region" description="Polar residues" evidence="1">
    <location>
        <begin position="141"/>
        <end position="157"/>
    </location>
</feature>
<keyword evidence="3" id="KW-0732">Signal</keyword>
<keyword evidence="2" id="KW-0472">Membrane</keyword>
<evidence type="ECO:0000256" key="2">
    <source>
        <dbReference type="SAM" id="Phobius"/>
    </source>
</evidence>
<evidence type="ECO:0000313" key="4">
    <source>
        <dbReference type="EMBL" id="CAD9857856.1"/>
    </source>
</evidence>
<proteinExistence type="predicted"/>
<keyword evidence="2" id="KW-0812">Transmembrane</keyword>
<name>A0A7S2USE1_9STRA</name>
<accession>A0A7S2USE1</accession>
<organism evidence="4">
    <name type="scientific">Fibrocapsa japonica</name>
    <dbReference type="NCBI Taxonomy" id="94617"/>
    <lineage>
        <taxon>Eukaryota</taxon>
        <taxon>Sar</taxon>
        <taxon>Stramenopiles</taxon>
        <taxon>Ochrophyta</taxon>
        <taxon>Raphidophyceae</taxon>
        <taxon>Chattonellales</taxon>
        <taxon>Chattonellaceae</taxon>
        <taxon>Fibrocapsa</taxon>
    </lineage>
</organism>
<protein>
    <submittedName>
        <fullName evidence="4">Uncharacterized protein</fullName>
    </submittedName>
</protein>
<feature type="chain" id="PRO_5030875844" evidence="3">
    <location>
        <begin position="26"/>
        <end position="263"/>
    </location>
</feature>
<gene>
    <name evidence="4" type="ORF">FJAP1339_LOCUS372</name>
</gene>
<evidence type="ECO:0000256" key="3">
    <source>
        <dbReference type="SAM" id="SignalP"/>
    </source>
</evidence>
<feature type="signal peptide" evidence="3">
    <location>
        <begin position="1"/>
        <end position="25"/>
    </location>
</feature>
<feature type="transmembrane region" description="Helical" evidence="2">
    <location>
        <begin position="208"/>
        <end position="224"/>
    </location>
</feature>
<keyword evidence="2" id="KW-1133">Transmembrane helix</keyword>